<comment type="caution">
    <text evidence="1">The sequence shown here is derived from an EMBL/GenBank/DDBJ whole genome shotgun (WGS) entry which is preliminary data.</text>
</comment>
<protein>
    <submittedName>
        <fullName evidence="1">Uncharacterized protein</fullName>
    </submittedName>
</protein>
<accession>A0ABP0Q2D1</accession>
<reference evidence="1 2" key="1">
    <citation type="submission" date="2024-02" db="EMBL/GenBank/DDBJ databases">
        <authorList>
            <person name="Chen Y."/>
            <person name="Shah S."/>
            <person name="Dougan E. K."/>
            <person name="Thang M."/>
            <person name="Chan C."/>
        </authorList>
    </citation>
    <scope>NUCLEOTIDE SEQUENCE [LARGE SCALE GENOMIC DNA]</scope>
</reference>
<dbReference type="Proteomes" id="UP001642484">
    <property type="component" value="Unassembled WGS sequence"/>
</dbReference>
<sequence length="69" mass="7245">MSEEPHTLTDSPFVAAERMPAVYAAVAVEVAPGPGGRRLHRVIQALGALDQRLLAPNEAVGRRPSGSCP</sequence>
<dbReference type="EMBL" id="CAXAMN010023884">
    <property type="protein sequence ID" value="CAK9081861.1"/>
    <property type="molecule type" value="Genomic_DNA"/>
</dbReference>
<proteinExistence type="predicted"/>
<name>A0ABP0Q2D1_9DINO</name>
<organism evidence="1 2">
    <name type="scientific">Durusdinium trenchii</name>
    <dbReference type="NCBI Taxonomy" id="1381693"/>
    <lineage>
        <taxon>Eukaryota</taxon>
        <taxon>Sar</taxon>
        <taxon>Alveolata</taxon>
        <taxon>Dinophyceae</taxon>
        <taxon>Suessiales</taxon>
        <taxon>Symbiodiniaceae</taxon>
        <taxon>Durusdinium</taxon>
    </lineage>
</organism>
<evidence type="ECO:0000313" key="2">
    <source>
        <dbReference type="Proteomes" id="UP001642484"/>
    </source>
</evidence>
<keyword evidence="2" id="KW-1185">Reference proteome</keyword>
<gene>
    <name evidence="1" type="ORF">CCMP2556_LOCUS40016</name>
</gene>
<evidence type="ECO:0000313" key="1">
    <source>
        <dbReference type="EMBL" id="CAK9081861.1"/>
    </source>
</evidence>